<dbReference type="InterPro" id="IPR004785">
    <property type="entry name" value="RpiB"/>
</dbReference>
<dbReference type="PANTHER" id="PTHR30345">
    <property type="entry name" value="RIBOSE-5-PHOSPHATE ISOMERASE B"/>
    <property type="match status" value="1"/>
</dbReference>
<feature type="binding site" evidence="4">
    <location>
        <begin position="66"/>
        <end position="70"/>
    </location>
    <ligand>
        <name>D-ribulose 5-phosphate</name>
        <dbReference type="ChEBI" id="CHEBI:58121"/>
    </ligand>
</feature>
<evidence type="ECO:0000256" key="1">
    <source>
        <dbReference type="ARBA" id="ARBA00008754"/>
    </source>
</evidence>
<dbReference type="NCBIfam" id="TIGR01120">
    <property type="entry name" value="rpiB"/>
    <property type="match status" value="1"/>
</dbReference>
<feature type="binding site" evidence="4">
    <location>
        <position position="136"/>
    </location>
    <ligand>
        <name>D-ribulose 5-phosphate</name>
        <dbReference type="ChEBI" id="CHEBI:58121"/>
    </ligand>
</feature>
<dbReference type="InterPro" id="IPR036569">
    <property type="entry name" value="RpiB_LacA_LacB_sf"/>
</dbReference>
<dbReference type="Gene3D" id="3.40.1400.10">
    <property type="entry name" value="Sugar-phosphate isomerase, RpiB/LacA/LacB"/>
    <property type="match status" value="1"/>
</dbReference>
<gene>
    <name evidence="5" type="ORF">HELGO_WM11559</name>
</gene>
<evidence type="ECO:0000256" key="3">
    <source>
        <dbReference type="PIRSR" id="PIRSR005384-1"/>
    </source>
</evidence>
<dbReference type="EMBL" id="CACVAW010000009">
    <property type="protein sequence ID" value="CAA6802109.1"/>
    <property type="molecule type" value="Genomic_DNA"/>
</dbReference>
<dbReference type="NCBIfam" id="TIGR00689">
    <property type="entry name" value="rpiB_lacA_lacB"/>
    <property type="match status" value="1"/>
</dbReference>
<name>A0A6S6SBV2_9BACT</name>
<feature type="active site" description="Proton acceptor" evidence="3">
    <location>
        <position position="65"/>
    </location>
</feature>
<comment type="similarity">
    <text evidence="1">Belongs to the LacAB/RpiB family.</text>
</comment>
<proteinExistence type="inferred from homology"/>
<dbReference type="GO" id="GO:0004751">
    <property type="term" value="F:ribose-5-phosphate isomerase activity"/>
    <property type="evidence" value="ECO:0007669"/>
    <property type="project" value="UniProtKB-EC"/>
</dbReference>
<dbReference type="InterPro" id="IPR003500">
    <property type="entry name" value="RpiB_LacA_LacB"/>
</dbReference>
<dbReference type="Pfam" id="PF02502">
    <property type="entry name" value="LacAB_rpiB"/>
    <property type="match status" value="1"/>
</dbReference>
<dbReference type="SUPFAM" id="SSF89623">
    <property type="entry name" value="Ribose/Galactose isomerase RpiB/AlsB"/>
    <property type="match status" value="1"/>
</dbReference>
<evidence type="ECO:0000256" key="2">
    <source>
        <dbReference type="ARBA" id="ARBA00023235"/>
    </source>
</evidence>
<organism evidence="5">
    <name type="scientific">uncultured Campylobacterales bacterium</name>
    <dbReference type="NCBI Taxonomy" id="352960"/>
    <lineage>
        <taxon>Bacteria</taxon>
        <taxon>Pseudomonadati</taxon>
        <taxon>Campylobacterota</taxon>
        <taxon>Epsilonproteobacteria</taxon>
        <taxon>Campylobacterales</taxon>
        <taxon>environmental samples</taxon>
    </lineage>
</organism>
<dbReference type="EC" id="5.3.1.6" evidence="5"/>
<keyword evidence="2 5" id="KW-0413">Isomerase</keyword>
<feature type="binding site" evidence="4">
    <location>
        <position position="99"/>
    </location>
    <ligand>
        <name>D-ribulose 5-phosphate</name>
        <dbReference type="ChEBI" id="CHEBI:58121"/>
    </ligand>
</feature>
<dbReference type="AlphaFoldDB" id="A0A6S6SBV2"/>
<reference evidence="5" key="1">
    <citation type="submission" date="2020-01" db="EMBL/GenBank/DDBJ databases">
        <authorList>
            <person name="Meier V. D."/>
            <person name="Meier V D."/>
        </authorList>
    </citation>
    <scope>NUCLEOTIDE SEQUENCE</scope>
    <source>
        <strain evidence="5">HLG_WM_MAG_12</strain>
    </source>
</reference>
<feature type="active site" description="Proton donor" evidence="3">
    <location>
        <position position="98"/>
    </location>
</feature>
<dbReference type="NCBIfam" id="NF004051">
    <property type="entry name" value="PRK05571.1"/>
    <property type="match status" value="1"/>
</dbReference>
<feature type="binding site" evidence="4">
    <location>
        <position position="132"/>
    </location>
    <ligand>
        <name>D-ribulose 5-phosphate</name>
        <dbReference type="ChEBI" id="CHEBI:58121"/>
    </ligand>
</feature>
<evidence type="ECO:0000256" key="4">
    <source>
        <dbReference type="PIRSR" id="PIRSR005384-2"/>
    </source>
</evidence>
<dbReference type="PANTHER" id="PTHR30345:SF0">
    <property type="entry name" value="DNA DAMAGE-REPAIR_TOLERATION PROTEIN DRT102"/>
    <property type="match status" value="1"/>
</dbReference>
<feature type="binding site" evidence="4">
    <location>
        <position position="109"/>
    </location>
    <ligand>
        <name>D-ribulose 5-phosphate</name>
        <dbReference type="ChEBI" id="CHEBI:58121"/>
    </ligand>
</feature>
<sequence>MKFFIGCDHGGYSVKSKVIQILESLGNEVKDLGTHSNQSVDYPDYAHKVCKSILSTPGSNGILICGTGIGMSITANRYKGIRAALCTDSYTASITKQHNNSNVLCFGQRVVGMGVIEDMLRAWCKSEFEAGRHQARVEKIENIT</sequence>
<protein>
    <submittedName>
        <fullName evidence="5">Ribose 5-phosphate isomerase B (EC)</fullName>
        <ecNumber evidence="5">5.3.1.6</ecNumber>
    </submittedName>
</protein>
<feature type="binding site" evidence="4">
    <location>
        <begin position="8"/>
        <end position="9"/>
    </location>
    <ligand>
        <name>D-ribulose 5-phosphate</name>
        <dbReference type="ChEBI" id="CHEBI:58121"/>
    </ligand>
</feature>
<dbReference type="PIRSF" id="PIRSF005384">
    <property type="entry name" value="RpiB_LacA_B"/>
    <property type="match status" value="1"/>
</dbReference>
<dbReference type="GO" id="GO:0019316">
    <property type="term" value="P:D-allose catabolic process"/>
    <property type="evidence" value="ECO:0007669"/>
    <property type="project" value="TreeGrafter"/>
</dbReference>
<dbReference type="GO" id="GO:0009052">
    <property type="term" value="P:pentose-phosphate shunt, non-oxidative branch"/>
    <property type="evidence" value="ECO:0007669"/>
    <property type="project" value="TreeGrafter"/>
</dbReference>
<accession>A0A6S6SBV2</accession>
<evidence type="ECO:0000313" key="5">
    <source>
        <dbReference type="EMBL" id="CAA6802109.1"/>
    </source>
</evidence>